<dbReference type="EMBL" id="CALNXJ010000071">
    <property type="protein sequence ID" value="CAH3159261.1"/>
    <property type="molecule type" value="Genomic_DNA"/>
</dbReference>
<keyword evidence="2" id="KW-1185">Reference proteome</keyword>
<organism evidence="1 2">
    <name type="scientific">Pocillopora meandrina</name>
    <dbReference type="NCBI Taxonomy" id="46732"/>
    <lineage>
        <taxon>Eukaryota</taxon>
        <taxon>Metazoa</taxon>
        <taxon>Cnidaria</taxon>
        <taxon>Anthozoa</taxon>
        <taxon>Hexacorallia</taxon>
        <taxon>Scleractinia</taxon>
        <taxon>Astrocoeniina</taxon>
        <taxon>Pocilloporidae</taxon>
        <taxon>Pocillopora</taxon>
    </lineage>
</organism>
<reference evidence="1 2" key="1">
    <citation type="submission" date="2022-05" db="EMBL/GenBank/DDBJ databases">
        <authorList>
            <consortium name="Genoscope - CEA"/>
            <person name="William W."/>
        </authorList>
    </citation>
    <scope>NUCLEOTIDE SEQUENCE [LARGE SCALE GENOMIC DNA]</scope>
</reference>
<dbReference type="Proteomes" id="UP001159428">
    <property type="component" value="Unassembled WGS sequence"/>
</dbReference>
<evidence type="ECO:0000313" key="1">
    <source>
        <dbReference type="EMBL" id="CAH3159261.1"/>
    </source>
</evidence>
<protein>
    <submittedName>
        <fullName evidence="1">Uncharacterized protein</fullName>
    </submittedName>
</protein>
<name>A0AAU9XVK5_9CNID</name>
<dbReference type="AlphaFoldDB" id="A0AAU9XVK5"/>
<proteinExistence type="predicted"/>
<accession>A0AAU9XVK5</accession>
<evidence type="ECO:0000313" key="2">
    <source>
        <dbReference type="Proteomes" id="UP001159428"/>
    </source>
</evidence>
<sequence>GFALGSKDFDSNKCYSESENGGDHCYPLGNYSSGNYFCYMKCKGKGCKQTCSTGVEFCKMDLECEGRDCYQNCDANECNLNCSGKNCKQKCQGKGTVCEMDLECDGEDCEQFCEAKECNLNCSGKNCKSQKCEGKGNVCEMDLECDGQDCEQTCEAKKLCNLTCSGRRCKTQSCTEKVQECITHFNANDCTQMCDGHSITSDSYTSNIVTSIGASTIRVFATKISTGNGTEAHSKYNNSLNT</sequence>
<comment type="caution">
    <text evidence="1">The sequence shown here is derived from an EMBL/GenBank/DDBJ whole genome shotgun (WGS) entry which is preliminary data.</text>
</comment>
<feature type="non-terminal residue" evidence="1">
    <location>
        <position position="242"/>
    </location>
</feature>
<gene>
    <name evidence="1" type="ORF">PMEA_00031966</name>
</gene>
<feature type="non-terminal residue" evidence="1">
    <location>
        <position position="1"/>
    </location>
</feature>